<dbReference type="Proteomes" id="UP000294743">
    <property type="component" value="Unassembled WGS sequence"/>
</dbReference>
<evidence type="ECO:0000259" key="1">
    <source>
        <dbReference type="Pfam" id="PF04734"/>
    </source>
</evidence>
<comment type="caution">
    <text evidence="2">The sequence shown here is derived from an EMBL/GenBank/DDBJ whole genome shotgun (WGS) entry which is preliminary data.</text>
</comment>
<feature type="domain" description="Neutral/alkaline non-lysosomal ceramidase N-terminal" evidence="1">
    <location>
        <begin position="2"/>
        <end position="208"/>
    </location>
</feature>
<evidence type="ECO:0000313" key="2">
    <source>
        <dbReference type="EMBL" id="TDW26303.1"/>
    </source>
</evidence>
<accession>A0A4R8ACQ2</accession>
<reference evidence="2 3" key="1">
    <citation type="submission" date="2019-03" db="EMBL/GenBank/DDBJ databases">
        <title>Genomic Encyclopedia of Type Strains, Phase IV (KMG-IV): sequencing the most valuable type-strain genomes for metagenomic binning, comparative biology and taxonomic classification.</title>
        <authorList>
            <person name="Goeker M."/>
        </authorList>
    </citation>
    <scope>NUCLEOTIDE SEQUENCE [LARGE SCALE GENOMIC DNA]</scope>
    <source>
        <strain evidence="2 3">DSM 28867</strain>
    </source>
</reference>
<dbReference type="AlphaFoldDB" id="A0A4R8ACQ2"/>
<dbReference type="EMBL" id="SODD01000001">
    <property type="protein sequence ID" value="TDW26303.1"/>
    <property type="molecule type" value="Genomic_DNA"/>
</dbReference>
<name>A0A4R8ACQ2_9FIRM</name>
<dbReference type="InterPro" id="IPR031329">
    <property type="entry name" value="NEUT/ALK_ceramidase_N"/>
</dbReference>
<dbReference type="Pfam" id="PF04734">
    <property type="entry name" value="Ceramidase_alk"/>
    <property type="match status" value="1"/>
</dbReference>
<sequence length="429" mass="49031">MKIGFAQVDITPKVGIELAGFLGKRVSTKIDTPLYAKALVFQENKKQYLWLTLDIVAVDYHFYNELKRELEVRLYNFSDIQIIATHTHSAPKGVCESKSLQDLFGEVDEAFLRHLAVNSISAVKNAVMDLSEFTCSVAQKEVEGVAASRHDPYIPIDNVVTTFKFERKDKDPILLYHYPVHPTILRAESTAISSDLVGGIAHHLPEYKNQMFLNGPSGNISTRFTRKSSTPREVRRLGKKVATAIKESLVEAREVPLDEIYALHFSYDMKKRELPPLEVCQNQIDKAQKHLDQAIADNLQDPMEIRFLQSIVEGETMFCNLIKHDDGLPTQEIHFAIVVLGPISFIFMPFEMFSTLANKLECEDCIVVNYANGYAYYLPDKSAYDMEYYEALMTYYEKGEGEAFVHFINEKVKKIKERIREKHKEAVLD</sequence>
<gene>
    <name evidence="2" type="ORF">EDD63_10116</name>
</gene>
<dbReference type="RefSeq" id="WP_166667483.1">
    <property type="nucleotide sequence ID" value="NZ_SODD01000001.1"/>
</dbReference>
<keyword evidence="3" id="KW-1185">Reference proteome</keyword>
<organism evidence="2 3">
    <name type="scientific">Breznakia blatticola</name>
    <dbReference type="NCBI Taxonomy" id="1754012"/>
    <lineage>
        <taxon>Bacteria</taxon>
        <taxon>Bacillati</taxon>
        <taxon>Bacillota</taxon>
        <taxon>Erysipelotrichia</taxon>
        <taxon>Erysipelotrichales</taxon>
        <taxon>Erysipelotrichaceae</taxon>
        <taxon>Breznakia</taxon>
    </lineage>
</organism>
<proteinExistence type="predicted"/>
<protein>
    <submittedName>
        <fullName evidence="2">Neutral/alkaline ceramidase-like enzyme</fullName>
    </submittedName>
</protein>
<evidence type="ECO:0000313" key="3">
    <source>
        <dbReference type="Proteomes" id="UP000294743"/>
    </source>
</evidence>